<reference evidence="2 3" key="1">
    <citation type="submission" date="2024-07" db="EMBL/GenBank/DDBJ databases">
        <authorList>
            <person name="Kang M."/>
        </authorList>
    </citation>
    <scope>NUCLEOTIDE SEQUENCE [LARGE SCALE GENOMIC DNA]</scope>
    <source>
        <strain evidence="2 3">DFM31</strain>
    </source>
</reference>
<keyword evidence="1" id="KW-1133">Transmembrane helix</keyword>
<evidence type="ECO:0000313" key="2">
    <source>
        <dbReference type="EMBL" id="MEV8465946.1"/>
    </source>
</evidence>
<dbReference type="Pfam" id="PF03334">
    <property type="entry name" value="PhaG_MnhG_YufB"/>
    <property type="match status" value="1"/>
</dbReference>
<proteinExistence type="predicted"/>
<dbReference type="EMBL" id="JBFBVU010000003">
    <property type="protein sequence ID" value="MEV8465946.1"/>
    <property type="molecule type" value="Genomic_DNA"/>
</dbReference>
<sequence length="107" mass="10888">MIEIIAGILVLAGGAFAFIAGLGVLKLPDVLNRMHASTKAGTLGSALTLAAAALHFENASVTTKAVATILFLLLTAPIAAHMIGRATVEIRRVKAARAAAQAKRASS</sequence>
<dbReference type="PANTHER" id="PTHR34703:SF1">
    <property type="entry name" value="ANTIPORTER SUBUNIT MNHG2-RELATED"/>
    <property type="match status" value="1"/>
</dbReference>
<gene>
    <name evidence="2" type="primary">mnhG</name>
    <name evidence="2" type="ORF">AB0T83_04010</name>
</gene>
<accession>A0ABV3L311</accession>
<dbReference type="PANTHER" id="PTHR34703">
    <property type="entry name" value="ANTIPORTER SUBUNIT MNHG2-RELATED"/>
    <property type="match status" value="1"/>
</dbReference>
<feature type="transmembrane region" description="Helical" evidence="1">
    <location>
        <begin position="6"/>
        <end position="25"/>
    </location>
</feature>
<evidence type="ECO:0000313" key="3">
    <source>
        <dbReference type="Proteomes" id="UP001553161"/>
    </source>
</evidence>
<organism evidence="2 3">
    <name type="scientific">Meridianimarinicoccus marinus</name>
    <dbReference type="NCBI Taxonomy" id="3231483"/>
    <lineage>
        <taxon>Bacteria</taxon>
        <taxon>Pseudomonadati</taxon>
        <taxon>Pseudomonadota</taxon>
        <taxon>Alphaproteobacteria</taxon>
        <taxon>Rhodobacterales</taxon>
        <taxon>Paracoccaceae</taxon>
        <taxon>Meridianimarinicoccus</taxon>
    </lineage>
</organism>
<protein>
    <submittedName>
        <fullName evidence="2">Monovalent cation/H(+) antiporter subunit G</fullName>
    </submittedName>
</protein>
<keyword evidence="1" id="KW-0472">Membrane</keyword>
<dbReference type="NCBIfam" id="TIGR01300">
    <property type="entry name" value="CPA3_mnhG_phaG"/>
    <property type="match status" value="1"/>
</dbReference>
<name>A0ABV3L311_9RHOB</name>
<comment type="caution">
    <text evidence="2">The sequence shown here is derived from an EMBL/GenBank/DDBJ whole genome shotgun (WGS) entry which is preliminary data.</text>
</comment>
<evidence type="ECO:0000256" key="1">
    <source>
        <dbReference type="SAM" id="Phobius"/>
    </source>
</evidence>
<dbReference type="Proteomes" id="UP001553161">
    <property type="component" value="Unassembled WGS sequence"/>
</dbReference>
<feature type="transmembrane region" description="Helical" evidence="1">
    <location>
        <begin position="37"/>
        <end position="56"/>
    </location>
</feature>
<dbReference type="InterPro" id="IPR005133">
    <property type="entry name" value="PhaG_MnhG_YufB"/>
</dbReference>
<feature type="transmembrane region" description="Helical" evidence="1">
    <location>
        <begin position="62"/>
        <end position="84"/>
    </location>
</feature>
<dbReference type="RefSeq" id="WP_366191757.1">
    <property type="nucleotide sequence ID" value="NZ_JBFBVU010000003.1"/>
</dbReference>
<keyword evidence="1" id="KW-0812">Transmembrane</keyword>
<keyword evidence="3" id="KW-1185">Reference proteome</keyword>
<dbReference type="NCBIfam" id="NF009314">
    <property type="entry name" value="PRK12674.1-2"/>
    <property type="match status" value="1"/>
</dbReference>